<organism evidence="2 3">
    <name type="scientific">Pedobacter frigiditerrae</name>
    <dbReference type="NCBI Taxonomy" id="2530452"/>
    <lineage>
        <taxon>Bacteria</taxon>
        <taxon>Pseudomonadati</taxon>
        <taxon>Bacteroidota</taxon>
        <taxon>Sphingobacteriia</taxon>
        <taxon>Sphingobacteriales</taxon>
        <taxon>Sphingobacteriaceae</taxon>
        <taxon>Pedobacter</taxon>
    </lineage>
</organism>
<evidence type="ECO:0000313" key="2">
    <source>
        <dbReference type="EMBL" id="TCC86634.1"/>
    </source>
</evidence>
<dbReference type="EMBL" id="SJSK01000009">
    <property type="protein sequence ID" value="TCC86634.1"/>
    <property type="molecule type" value="Genomic_DNA"/>
</dbReference>
<accession>A0A4R0MKW4</accession>
<dbReference type="Proteomes" id="UP000292884">
    <property type="component" value="Unassembled WGS sequence"/>
</dbReference>
<dbReference type="OrthoDB" id="766356at2"/>
<keyword evidence="3" id="KW-1185">Reference proteome</keyword>
<reference evidence="2 3" key="1">
    <citation type="submission" date="2019-02" db="EMBL/GenBank/DDBJ databases">
        <title>Pedobacter sp. RP-1-13 sp. nov., isolated from Arctic soil.</title>
        <authorList>
            <person name="Dahal R.H."/>
        </authorList>
    </citation>
    <scope>NUCLEOTIDE SEQUENCE [LARGE SCALE GENOMIC DNA]</scope>
    <source>
        <strain evidence="2 3">RP-1-13</strain>
    </source>
</reference>
<comment type="caution">
    <text evidence="2">The sequence shown here is derived from an EMBL/GenBank/DDBJ whole genome shotgun (WGS) entry which is preliminary data.</text>
</comment>
<feature type="chain" id="PRO_5020335496" description="Lipocalin-like domain-containing protein" evidence="1">
    <location>
        <begin position="23"/>
        <end position="137"/>
    </location>
</feature>
<dbReference type="PROSITE" id="PS51257">
    <property type="entry name" value="PROKAR_LIPOPROTEIN"/>
    <property type="match status" value="1"/>
</dbReference>
<evidence type="ECO:0008006" key="4">
    <source>
        <dbReference type="Google" id="ProtNLM"/>
    </source>
</evidence>
<sequence>MKKQLILPSLILLFVTSFTACKKESFEEKPLRSKMIGKWQVNKIDVTTGSAEAVSTTYAASDYIDFRDNSDDDVELGLGTNRSVGRFSSSIDNSFYIDFSSKDLDCIATTITENKFTFTGTVVGSNPKVTETYYLSR</sequence>
<evidence type="ECO:0000256" key="1">
    <source>
        <dbReference type="SAM" id="SignalP"/>
    </source>
</evidence>
<gene>
    <name evidence="2" type="ORF">EZ428_23280</name>
</gene>
<evidence type="ECO:0000313" key="3">
    <source>
        <dbReference type="Proteomes" id="UP000292884"/>
    </source>
</evidence>
<dbReference type="AlphaFoldDB" id="A0A4R0MKW4"/>
<dbReference type="RefSeq" id="WP_131555739.1">
    <property type="nucleotide sequence ID" value="NZ_SJSK01000009.1"/>
</dbReference>
<proteinExistence type="predicted"/>
<name>A0A4R0MKW4_9SPHI</name>
<feature type="signal peptide" evidence="1">
    <location>
        <begin position="1"/>
        <end position="22"/>
    </location>
</feature>
<protein>
    <recommendedName>
        <fullName evidence="4">Lipocalin-like domain-containing protein</fullName>
    </recommendedName>
</protein>
<keyword evidence="1" id="KW-0732">Signal</keyword>